<keyword evidence="4" id="KW-1185">Reference proteome</keyword>
<feature type="domain" description="DUF2345" evidence="2">
    <location>
        <begin position="2"/>
        <end position="46"/>
    </location>
</feature>
<evidence type="ECO:0000313" key="4">
    <source>
        <dbReference type="Proteomes" id="UP000295727"/>
    </source>
</evidence>
<name>A0A4V1AZ76_9BURK</name>
<feature type="region of interest" description="Disordered" evidence="1">
    <location>
        <begin position="129"/>
        <end position="151"/>
    </location>
</feature>
<dbReference type="EMBL" id="CP038148">
    <property type="protein sequence ID" value="QBQ98302.1"/>
    <property type="molecule type" value="Genomic_DNA"/>
</dbReference>
<protein>
    <submittedName>
        <fullName evidence="3">DUF2345 domain-containing protein</fullName>
    </submittedName>
</protein>
<sequence length="151" mass="16379">MEITAAEEIVLNARGSYIRINGAGIEHGTPGQWAAYAGNHALPGPKSLPVVVPGFDMPKAFSNRLDVYDVYWPRAFGEVEYTARRENGDIIAQGTLDEHGRTPRLTTDQAETLQVLVGTQGSWLVESEVSPSIESGEATPDDPNHYVNQSA</sequence>
<dbReference type="Pfam" id="PF10106">
    <property type="entry name" value="DUF2345"/>
    <property type="match status" value="1"/>
</dbReference>
<dbReference type="InterPro" id="IPR018769">
    <property type="entry name" value="VgrG2_DUF2345"/>
</dbReference>
<evidence type="ECO:0000259" key="2">
    <source>
        <dbReference type="Pfam" id="PF10106"/>
    </source>
</evidence>
<dbReference type="Proteomes" id="UP000295727">
    <property type="component" value="Chromosome 1"/>
</dbReference>
<dbReference type="AlphaFoldDB" id="A0A4V1AZ76"/>
<gene>
    <name evidence="3" type="ORF">E1956_14735</name>
</gene>
<proteinExistence type="predicted"/>
<evidence type="ECO:0000256" key="1">
    <source>
        <dbReference type="SAM" id="MobiDB-lite"/>
    </source>
</evidence>
<dbReference type="KEGG" id="ppai:E1956_14735"/>
<dbReference type="OrthoDB" id="1907165at2"/>
<organism evidence="3 4">
    <name type="scientific">Paraburkholderia pallida</name>
    <dbReference type="NCBI Taxonomy" id="2547399"/>
    <lineage>
        <taxon>Bacteria</taxon>
        <taxon>Pseudomonadati</taxon>
        <taxon>Pseudomonadota</taxon>
        <taxon>Betaproteobacteria</taxon>
        <taxon>Burkholderiales</taxon>
        <taxon>Burkholderiaceae</taxon>
        <taxon>Paraburkholderia</taxon>
    </lineage>
</organism>
<reference evidence="3 4" key="1">
    <citation type="submission" date="2019-03" db="EMBL/GenBank/DDBJ databases">
        <title>Paraburkholderia sp. 7MH5, isolated from subtropical forest soil.</title>
        <authorList>
            <person name="Gao Z.-H."/>
            <person name="Qiu L.-H."/>
        </authorList>
    </citation>
    <scope>NUCLEOTIDE SEQUENCE [LARGE SCALE GENOMIC DNA]</scope>
    <source>
        <strain evidence="3 4">7MH5</strain>
    </source>
</reference>
<accession>A0A4V1AZ76</accession>
<evidence type="ECO:0000313" key="3">
    <source>
        <dbReference type="EMBL" id="QBQ98302.1"/>
    </source>
</evidence>